<evidence type="ECO:0000256" key="1">
    <source>
        <dbReference type="SAM" id="SignalP"/>
    </source>
</evidence>
<sequence>MTISRSARGCARVPFIRAACAAVLSSLVLTGAVHAAPLTPEQTVDLYLGMFVNGDASKAVQYNDAVRARYDGKDSLDTDAIAHLGDAMHKEMADGMLSRMPPKTRPALRAPVDAMVGAYLRALHRTQCKSTGSTQAPNEYIEGESIATVSFECQVADVEPGAKALQAKMGNPRPKGDKAWIAAFTTMFSGMARVFDEAPPSRTVSSKFDVYGSSGEGWINGRPGEVLSPVVDALVDAIPVPGAAK</sequence>
<reference evidence="3 4" key="1">
    <citation type="submission" date="2018-08" db="EMBL/GenBank/DDBJ databases">
        <title>Comparative analysis of Burkholderia isolates from Puerto Rico.</title>
        <authorList>
            <person name="Hall C."/>
            <person name="Sahl J."/>
            <person name="Wagner D."/>
        </authorList>
    </citation>
    <scope>NUCLEOTIDE SEQUENCE [LARGE SCALE GENOMIC DNA]</scope>
    <source>
        <strain evidence="3 4">Bp8966</strain>
    </source>
</reference>
<reference evidence="2 5" key="2">
    <citation type="submission" date="2019-09" db="EMBL/GenBank/DDBJ databases">
        <title>Draft genome sequences of 48 bacterial type strains from the CCUG.</title>
        <authorList>
            <person name="Tunovic T."/>
            <person name="Pineiro-Iglesias B."/>
            <person name="Unosson C."/>
            <person name="Inganas E."/>
            <person name="Ohlen M."/>
            <person name="Cardew S."/>
            <person name="Jensie-Markopoulos S."/>
            <person name="Salva-Serra F."/>
            <person name="Jaen-Luchoro D."/>
            <person name="Karlsson R."/>
            <person name="Svensson-Stadler L."/>
            <person name="Chun J."/>
            <person name="Moore E."/>
        </authorList>
    </citation>
    <scope>NUCLEOTIDE SEQUENCE [LARGE SCALE GENOMIC DNA]</scope>
    <source>
        <strain evidence="2 5">CCUG 65686</strain>
    </source>
</reference>
<comment type="caution">
    <text evidence="2">The sequence shown here is derived from an EMBL/GenBank/DDBJ whole genome shotgun (WGS) entry which is preliminary data.</text>
</comment>
<evidence type="ECO:0000313" key="5">
    <source>
        <dbReference type="Proteomes" id="UP000473470"/>
    </source>
</evidence>
<dbReference type="AlphaFoldDB" id="A0A6L3MR39"/>
<evidence type="ECO:0000313" key="2">
    <source>
        <dbReference type="EMBL" id="KAB0634573.1"/>
    </source>
</evidence>
<keyword evidence="1" id="KW-0732">Signal</keyword>
<dbReference type="Proteomes" id="UP000281098">
    <property type="component" value="Unassembled WGS sequence"/>
</dbReference>
<proteinExistence type="predicted"/>
<dbReference type="EMBL" id="VZOK01000049">
    <property type="protein sequence ID" value="KAB0634573.1"/>
    <property type="molecule type" value="Genomic_DNA"/>
</dbReference>
<evidence type="ECO:0000313" key="4">
    <source>
        <dbReference type="Proteomes" id="UP000281098"/>
    </source>
</evidence>
<dbReference type="RefSeq" id="WP_063895620.1">
    <property type="nucleotide sequence ID" value="NZ_CABVPM010000142.1"/>
</dbReference>
<organism evidence="2 5">
    <name type="scientific">Burkholderia stagnalis</name>
    <dbReference type="NCBI Taxonomy" id="1503054"/>
    <lineage>
        <taxon>Bacteria</taxon>
        <taxon>Pseudomonadati</taxon>
        <taxon>Pseudomonadota</taxon>
        <taxon>Betaproteobacteria</taxon>
        <taxon>Burkholderiales</taxon>
        <taxon>Burkholderiaceae</taxon>
        <taxon>Burkholderia</taxon>
        <taxon>Burkholderia cepacia complex</taxon>
    </lineage>
</organism>
<evidence type="ECO:0008006" key="6">
    <source>
        <dbReference type="Google" id="ProtNLM"/>
    </source>
</evidence>
<accession>A0A6L3MR39</accession>
<dbReference type="Proteomes" id="UP000473470">
    <property type="component" value="Unassembled WGS sequence"/>
</dbReference>
<dbReference type="EMBL" id="QTPM01000019">
    <property type="protein sequence ID" value="RQY91365.1"/>
    <property type="molecule type" value="Genomic_DNA"/>
</dbReference>
<evidence type="ECO:0000313" key="3">
    <source>
        <dbReference type="EMBL" id="RQY91365.1"/>
    </source>
</evidence>
<protein>
    <recommendedName>
        <fullName evidence="6">DUF2059 domain-containing protein</fullName>
    </recommendedName>
</protein>
<feature type="chain" id="PRO_5026672314" description="DUF2059 domain-containing protein" evidence="1">
    <location>
        <begin position="36"/>
        <end position="245"/>
    </location>
</feature>
<gene>
    <name evidence="3" type="ORF">DF017_17145</name>
    <name evidence="2" type="ORF">F7R25_25925</name>
</gene>
<feature type="signal peptide" evidence="1">
    <location>
        <begin position="1"/>
        <end position="35"/>
    </location>
</feature>
<name>A0A6L3MR39_9BURK</name>
<keyword evidence="4" id="KW-1185">Reference proteome</keyword>